<comment type="pathway">
    <text evidence="1">Purine metabolism; IMP biosynthesis via de novo pathway; N(2)-formyl-N(1)-(5-phospho-D-ribosyl)glycinamide from N(1)-(5-phospho-D-ribosyl)glycinamide (10-formyl THF route): step 1/1.</text>
</comment>
<keyword evidence="2 6" id="KW-0808">Transferase</keyword>
<protein>
    <recommendedName>
        <fullName evidence="4">Phosphoribosylglycinamide formyltransferase</fullName>
        <ecNumber evidence="4">2.1.2.2</ecNumber>
    </recommendedName>
</protein>
<keyword evidence="3" id="KW-0658">Purine biosynthesis</keyword>
<dbReference type="SUPFAM" id="SSF53328">
    <property type="entry name" value="Formyltransferase"/>
    <property type="match status" value="1"/>
</dbReference>
<dbReference type="InterPro" id="IPR004607">
    <property type="entry name" value="GART"/>
</dbReference>
<dbReference type="KEGG" id="fmr:Fuma_03414"/>
<gene>
    <name evidence="6" type="primary">purN</name>
    <name evidence="6" type="ORF">Fuma_03414</name>
</gene>
<sequence>MHNFPAINDRPVRLGVLISGGGSTLLNFLDCIRDGSLNAEVPLVIASQADCRGVQRARDAGLECVPIVRRDFASLADFSDAVFERLKAAEVDLVTMAGYLSLLRIPDEFLGRVLNIHPSLIPAFCGKGMFGDRVHKAVVARGVKVSGCTVHFADNEYDHGPVILQRSIDLPEAVSADEVGRLVFEQEKIAYPEAIRRVASGRLKIDERRTIYS</sequence>
<dbReference type="GO" id="GO:0006189">
    <property type="term" value="P:'de novo' IMP biosynthetic process"/>
    <property type="evidence" value="ECO:0007669"/>
    <property type="project" value="InterPro"/>
</dbReference>
<evidence type="ECO:0000313" key="7">
    <source>
        <dbReference type="Proteomes" id="UP000187735"/>
    </source>
</evidence>
<dbReference type="EC" id="2.1.2.2" evidence="4"/>
<dbReference type="CDD" id="cd08645">
    <property type="entry name" value="FMT_core_GART"/>
    <property type="match status" value="1"/>
</dbReference>
<dbReference type="STRING" id="1891926.Fuma_03414"/>
<dbReference type="Gene3D" id="3.40.50.170">
    <property type="entry name" value="Formyl transferase, N-terminal domain"/>
    <property type="match status" value="1"/>
</dbReference>
<evidence type="ECO:0000313" key="6">
    <source>
        <dbReference type="EMBL" id="APZ93796.1"/>
    </source>
</evidence>
<dbReference type="NCBIfam" id="TIGR00639">
    <property type="entry name" value="PurN"/>
    <property type="match status" value="1"/>
</dbReference>
<dbReference type="GO" id="GO:0004644">
    <property type="term" value="F:phosphoribosylglycinamide formyltransferase activity"/>
    <property type="evidence" value="ECO:0007669"/>
    <property type="project" value="UniProtKB-UniRule"/>
</dbReference>
<dbReference type="InterPro" id="IPR002376">
    <property type="entry name" value="Formyl_transf_N"/>
</dbReference>
<evidence type="ECO:0000256" key="2">
    <source>
        <dbReference type="ARBA" id="ARBA00022679"/>
    </source>
</evidence>
<dbReference type="EMBL" id="CP017641">
    <property type="protein sequence ID" value="APZ93796.1"/>
    <property type="molecule type" value="Genomic_DNA"/>
</dbReference>
<dbReference type="OrthoDB" id="9806170at2"/>
<dbReference type="AlphaFoldDB" id="A0A1P8WIB4"/>
<dbReference type="PANTHER" id="PTHR43369">
    <property type="entry name" value="PHOSPHORIBOSYLGLYCINAMIDE FORMYLTRANSFERASE"/>
    <property type="match status" value="1"/>
</dbReference>
<feature type="domain" description="Formyl transferase N-terminal" evidence="5">
    <location>
        <begin position="13"/>
        <end position="195"/>
    </location>
</feature>
<proteinExistence type="predicted"/>
<reference evidence="6 7" key="1">
    <citation type="journal article" date="2016" name="Front. Microbiol.">
        <title>Fuerstia marisgermanicae gen. nov., sp. nov., an Unusual Member of the Phylum Planctomycetes from the German Wadden Sea.</title>
        <authorList>
            <person name="Kohn T."/>
            <person name="Heuer A."/>
            <person name="Jogler M."/>
            <person name="Vollmers J."/>
            <person name="Boedeker C."/>
            <person name="Bunk B."/>
            <person name="Rast P."/>
            <person name="Borchert D."/>
            <person name="Glockner I."/>
            <person name="Freese H.M."/>
            <person name="Klenk H.P."/>
            <person name="Overmann J."/>
            <person name="Kaster A.K."/>
            <person name="Rohde M."/>
            <person name="Wiegand S."/>
            <person name="Jogler C."/>
        </authorList>
    </citation>
    <scope>NUCLEOTIDE SEQUENCE [LARGE SCALE GENOMIC DNA]</scope>
    <source>
        <strain evidence="6 7">NH11</strain>
    </source>
</reference>
<dbReference type="RefSeq" id="WP_077025203.1">
    <property type="nucleotide sequence ID" value="NZ_CP017641.1"/>
</dbReference>
<organism evidence="6 7">
    <name type="scientific">Fuerstiella marisgermanici</name>
    <dbReference type="NCBI Taxonomy" id="1891926"/>
    <lineage>
        <taxon>Bacteria</taxon>
        <taxon>Pseudomonadati</taxon>
        <taxon>Planctomycetota</taxon>
        <taxon>Planctomycetia</taxon>
        <taxon>Planctomycetales</taxon>
        <taxon>Planctomycetaceae</taxon>
        <taxon>Fuerstiella</taxon>
    </lineage>
</organism>
<keyword evidence="7" id="KW-1185">Reference proteome</keyword>
<evidence type="ECO:0000256" key="4">
    <source>
        <dbReference type="NCBIfam" id="TIGR00639"/>
    </source>
</evidence>
<name>A0A1P8WIB4_9PLAN</name>
<evidence type="ECO:0000256" key="3">
    <source>
        <dbReference type="ARBA" id="ARBA00022755"/>
    </source>
</evidence>
<dbReference type="PANTHER" id="PTHR43369:SF2">
    <property type="entry name" value="PHOSPHORIBOSYLGLYCINAMIDE FORMYLTRANSFERASE"/>
    <property type="match status" value="1"/>
</dbReference>
<accession>A0A1P8WIB4</accession>
<dbReference type="Pfam" id="PF00551">
    <property type="entry name" value="Formyl_trans_N"/>
    <property type="match status" value="1"/>
</dbReference>
<dbReference type="InterPro" id="IPR036477">
    <property type="entry name" value="Formyl_transf_N_sf"/>
</dbReference>
<dbReference type="GO" id="GO:0005829">
    <property type="term" value="C:cytosol"/>
    <property type="evidence" value="ECO:0007669"/>
    <property type="project" value="TreeGrafter"/>
</dbReference>
<dbReference type="Proteomes" id="UP000187735">
    <property type="component" value="Chromosome"/>
</dbReference>
<evidence type="ECO:0000256" key="1">
    <source>
        <dbReference type="ARBA" id="ARBA00005054"/>
    </source>
</evidence>
<evidence type="ECO:0000259" key="5">
    <source>
        <dbReference type="Pfam" id="PF00551"/>
    </source>
</evidence>